<comment type="similarity">
    <text evidence="1">Belongs to the ATP-dependent DNA ligase family.</text>
</comment>
<feature type="domain" description="DNA ligase ATP-dependent C-terminal" evidence="4">
    <location>
        <begin position="105"/>
        <end position="167"/>
    </location>
</feature>
<name>A0A7S4FBY1_CHRCT</name>
<evidence type="ECO:0000313" key="5">
    <source>
        <dbReference type="EMBL" id="CAE0786548.1"/>
    </source>
</evidence>
<dbReference type="InterPro" id="IPR012340">
    <property type="entry name" value="NA-bd_OB-fold"/>
</dbReference>
<evidence type="ECO:0000256" key="1">
    <source>
        <dbReference type="ARBA" id="ARBA00007572"/>
    </source>
</evidence>
<dbReference type="PANTHER" id="PTHR45674:SF9">
    <property type="entry name" value="DNA LIGASE 3"/>
    <property type="match status" value="1"/>
</dbReference>
<dbReference type="GO" id="GO:0006273">
    <property type="term" value="P:lagging strand elongation"/>
    <property type="evidence" value="ECO:0007669"/>
    <property type="project" value="TreeGrafter"/>
</dbReference>
<organism evidence="5">
    <name type="scientific">Chrysotila carterae</name>
    <name type="common">Marine alga</name>
    <name type="synonym">Syracosphaera carterae</name>
    <dbReference type="NCBI Taxonomy" id="13221"/>
    <lineage>
        <taxon>Eukaryota</taxon>
        <taxon>Haptista</taxon>
        <taxon>Haptophyta</taxon>
        <taxon>Prymnesiophyceae</taxon>
        <taxon>Isochrysidales</taxon>
        <taxon>Isochrysidaceae</taxon>
        <taxon>Chrysotila</taxon>
    </lineage>
</organism>
<gene>
    <name evidence="5" type="ORF">PCAR00345_LOCUS39256</name>
</gene>
<dbReference type="AlphaFoldDB" id="A0A7S4FBY1"/>
<dbReference type="Pfam" id="PF04679">
    <property type="entry name" value="DNA_ligase_A_C"/>
    <property type="match status" value="1"/>
</dbReference>
<dbReference type="EMBL" id="HBIZ01063545">
    <property type="protein sequence ID" value="CAE0786548.1"/>
    <property type="molecule type" value="Transcribed_RNA"/>
</dbReference>
<dbReference type="GO" id="GO:0006281">
    <property type="term" value="P:DNA repair"/>
    <property type="evidence" value="ECO:0007669"/>
    <property type="project" value="InterPro"/>
</dbReference>
<dbReference type="GO" id="GO:0006310">
    <property type="term" value="P:DNA recombination"/>
    <property type="evidence" value="ECO:0007669"/>
    <property type="project" value="InterPro"/>
</dbReference>
<accession>A0A7S4FBY1</accession>
<dbReference type="SUPFAM" id="SSF50249">
    <property type="entry name" value="Nucleic acid-binding proteins"/>
    <property type="match status" value="1"/>
</dbReference>
<dbReference type="GO" id="GO:0003910">
    <property type="term" value="F:DNA ligase (ATP) activity"/>
    <property type="evidence" value="ECO:0007669"/>
    <property type="project" value="InterPro"/>
</dbReference>
<sequence length="194" mass="21350">MSGFSDAFYKENTVRYLGSEIEMGDDMDSVAEEAREDEEGEDDEDVEEVDEDVEVAADALDTAGAADDDVGTPGASHLPAISAVSAVPADANGDRAVKQRPLRRASAAEGVETRERPTFWFEPTEVWEIKGADITISPVHRAAIGLVHPERGLSLRFPRFIRKRLDKAIADATSPEQLAQMWRNQTQHSAQQQR</sequence>
<dbReference type="GO" id="GO:0005634">
    <property type="term" value="C:nucleus"/>
    <property type="evidence" value="ECO:0007669"/>
    <property type="project" value="TreeGrafter"/>
</dbReference>
<evidence type="ECO:0000256" key="2">
    <source>
        <dbReference type="ARBA" id="ARBA00022598"/>
    </source>
</evidence>
<feature type="region of interest" description="Disordered" evidence="3">
    <location>
        <begin position="20"/>
        <end position="48"/>
    </location>
</feature>
<dbReference type="InterPro" id="IPR012309">
    <property type="entry name" value="DNA_ligase_ATP-dep_C"/>
</dbReference>
<reference evidence="5" key="1">
    <citation type="submission" date="2021-01" db="EMBL/GenBank/DDBJ databases">
        <authorList>
            <person name="Corre E."/>
            <person name="Pelletier E."/>
            <person name="Niang G."/>
            <person name="Scheremetjew M."/>
            <person name="Finn R."/>
            <person name="Kale V."/>
            <person name="Holt S."/>
            <person name="Cochrane G."/>
            <person name="Meng A."/>
            <person name="Brown T."/>
            <person name="Cohen L."/>
        </authorList>
    </citation>
    <scope>NUCLEOTIDE SEQUENCE</scope>
    <source>
        <strain evidence="5">CCMP645</strain>
    </source>
</reference>
<dbReference type="PANTHER" id="PTHR45674">
    <property type="entry name" value="DNA LIGASE 1/3 FAMILY MEMBER"/>
    <property type="match status" value="1"/>
</dbReference>
<keyword evidence="2" id="KW-0436">Ligase</keyword>
<feature type="compositionally biased region" description="Acidic residues" evidence="3">
    <location>
        <begin position="22"/>
        <end position="48"/>
    </location>
</feature>
<evidence type="ECO:0000259" key="4">
    <source>
        <dbReference type="Pfam" id="PF04679"/>
    </source>
</evidence>
<evidence type="ECO:0000256" key="3">
    <source>
        <dbReference type="SAM" id="MobiDB-lite"/>
    </source>
</evidence>
<dbReference type="InterPro" id="IPR050191">
    <property type="entry name" value="ATP-dep_DNA_ligase"/>
</dbReference>
<proteinExistence type="inferred from homology"/>
<dbReference type="Gene3D" id="2.40.50.140">
    <property type="entry name" value="Nucleic acid-binding proteins"/>
    <property type="match status" value="1"/>
</dbReference>
<protein>
    <recommendedName>
        <fullName evidence="4">DNA ligase ATP-dependent C-terminal domain-containing protein</fullName>
    </recommendedName>
</protein>